<dbReference type="Pfam" id="PF14520">
    <property type="entry name" value="HHH_5"/>
    <property type="match status" value="1"/>
</dbReference>
<feature type="domain" description="DUF7409" evidence="2">
    <location>
        <begin position="26"/>
        <end position="66"/>
    </location>
</feature>
<accession>A0ABD5VC91</accession>
<sequence>MASEESERGVGEAVVDRTALPGVDESDASAMADADVDAVDVHERAVSYRDLLSAGVDADTATALRREFSLPYSTRFGEGIEDRSADVSGLQDGEREWVAASASDWEEMGVPEYDPVEREPADVWADRDRPTPVTAVPGVGPDDAEDLADVGVTSVRQLAFASASTVADLLEMNVMAVRTWRFQARELAD</sequence>
<name>A0ABD5VC91_9EURY</name>
<dbReference type="InterPro" id="IPR055832">
    <property type="entry name" value="DUF7409"/>
</dbReference>
<evidence type="ECO:0000256" key="1">
    <source>
        <dbReference type="SAM" id="MobiDB-lite"/>
    </source>
</evidence>
<protein>
    <submittedName>
        <fullName evidence="3">Helix-hairpin-helix domain-containing protein</fullName>
    </submittedName>
</protein>
<organism evidence="3 4">
    <name type="scientific">Halorubellus litoreus</name>
    <dbReference type="NCBI Taxonomy" id="755308"/>
    <lineage>
        <taxon>Archaea</taxon>
        <taxon>Methanobacteriati</taxon>
        <taxon>Methanobacteriota</taxon>
        <taxon>Stenosarchaea group</taxon>
        <taxon>Halobacteria</taxon>
        <taxon>Halobacteriales</taxon>
        <taxon>Halorubellaceae</taxon>
        <taxon>Halorubellus</taxon>
    </lineage>
</organism>
<proteinExistence type="predicted"/>
<reference evidence="3 4" key="1">
    <citation type="journal article" date="2019" name="Int. J. Syst. Evol. Microbiol.">
        <title>The Global Catalogue of Microorganisms (GCM) 10K type strain sequencing project: providing services to taxonomists for standard genome sequencing and annotation.</title>
        <authorList>
            <consortium name="The Broad Institute Genomics Platform"/>
            <consortium name="The Broad Institute Genome Sequencing Center for Infectious Disease"/>
            <person name="Wu L."/>
            <person name="Ma J."/>
        </authorList>
    </citation>
    <scope>NUCLEOTIDE SEQUENCE [LARGE SCALE GENOMIC DNA]</scope>
    <source>
        <strain evidence="3 4">GX26</strain>
    </source>
</reference>
<evidence type="ECO:0000259" key="2">
    <source>
        <dbReference type="Pfam" id="PF24158"/>
    </source>
</evidence>
<dbReference type="Proteomes" id="UP001596395">
    <property type="component" value="Unassembled WGS sequence"/>
</dbReference>
<feature type="compositionally biased region" description="Basic and acidic residues" evidence="1">
    <location>
        <begin position="1"/>
        <end position="10"/>
    </location>
</feature>
<dbReference type="AlphaFoldDB" id="A0ABD5VC91"/>
<dbReference type="RefSeq" id="WP_336348312.1">
    <property type="nucleotide sequence ID" value="NZ_JAZAQL010000001.1"/>
</dbReference>
<evidence type="ECO:0000313" key="3">
    <source>
        <dbReference type="EMBL" id="MFC6951273.1"/>
    </source>
</evidence>
<feature type="region of interest" description="Disordered" evidence="1">
    <location>
        <begin position="1"/>
        <end position="29"/>
    </location>
</feature>
<gene>
    <name evidence="3" type="ORF">ACFQGB_00225</name>
</gene>
<comment type="caution">
    <text evidence="3">The sequence shown here is derived from an EMBL/GenBank/DDBJ whole genome shotgun (WGS) entry which is preliminary data.</text>
</comment>
<dbReference type="EMBL" id="JBHSXN010000001">
    <property type="protein sequence ID" value="MFC6951273.1"/>
    <property type="molecule type" value="Genomic_DNA"/>
</dbReference>
<dbReference type="Gene3D" id="1.10.150.20">
    <property type="entry name" value="5' to 3' exonuclease, C-terminal subdomain"/>
    <property type="match status" value="1"/>
</dbReference>
<evidence type="ECO:0000313" key="4">
    <source>
        <dbReference type="Proteomes" id="UP001596395"/>
    </source>
</evidence>
<keyword evidence="4" id="KW-1185">Reference proteome</keyword>
<dbReference type="Pfam" id="PF24158">
    <property type="entry name" value="DUF7409"/>
    <property type="match status" value="1"/>
</dbReference>